<protein>
    <submittedName>
        <fullName evidence="4">Helix-turn-helix domain-containing protein</fullName>
    </submittedName>
</protein>
<name>A0A7W3ZCT7_9PSEU</name>
<dbReference type="Pfam" id="PF13556">
    <property type="entry name" value="HTH_30"/>
    <property type="match status" value="1"/>
</dbReference>
<comment type="similarity">
    <text evidence="1">Belongs to the CdaR family.</text>
</comment>
<gene>
    <name evidence="4" type="ORF">H4281_24365</name>
</gene>
<proteinExistence type="inferred from homology"/>
<dbReference type="InterPro" id="IPR051448">
    <property type="entry name" value="CdaR-like_regulators"/>
</dbReference>
<evidence type="ECO:0000256" key="1">
    <source>
        <dbReference type="ARBA" id="ARBA00006754"/>
    </source>
</evidence>
<organism evidence="4 5">
    <name type="scientific">Amycolatopsis dendrobii</name>
    <dbReference type="NCBI Taxonomy" id="2760662"/>
    <lineage>
        <taxon>Bacteria</taxon>
        <taxon>Bacillati</taxon>
        <taxon>Actinomycetota</taxon>
        <taxon>Actinomycetes</taxon>
        <taxon>Pseudonocardiales</taxon>
        <taxon>Pseudonocardiaceae</taxon>
        <taxon>Amycolatopsis</taxon>
    </lineage>
</organism>
<evidence type="ECO:0000313" key="5">
    <source>
        <dbReference type="Proteomes" id="UP000526734"/>
    </source>
</evidence>
<dbReference type="PANTHER" id="PTHR33744">
    <property type="entry name" value="CARBOHYDRATE DIACID REGULATOR"/>
    <property type="match status" value="1"/>
</dbReference>
<evidence type="ECO:0000313" key="4">
    <source>
        <dbReference type="EMBL" id="MBB1156297.1"/>
    </source>
</evidence>
<dbReference type="InterPro" id="IPR041522">
    <property type="entry name" value="CdaR_GGDEF"/>
</dbReference>
<feature type="domain" description="CdaR GGDEF-like" evidence="3">
    <location>
        <begin position="177"/>
        <end position="286"/>
    </location>
</feature>
<evidence type="ECO:0000259" key="3">
    <source>
        <dbReference type="Pfam" id="PF17853"/>
    </source>
</evidence>
<dbReference type="AlphaFoldDB" id="A0A7W3ZCT7"/>
<reference evidence="4 5" key="1">
    <citation type="submission" date="2020-08" db="EMBL/GenBank/DDBJ databases">
        <title>Amycolatopsis sp. nov. DR6-1 isolated from Dendrobium heterocarpum.</title>
        <authorList>
            <person name="Tedsree N."/>
            <person name="Kuncharoen N."/>
            <person name="Likhitwitayawuid K."/>
            <person name="Tanasupawat S."/>
        </authorList>
    </citation>
    <scope>NUCLEOTIDE SEQUENCE [LARGE SCALE GENOMIC DNA]</scope>
    <source>
        <strain evidence="4 5">DR6-1</strain>
    </source>
</reference>
<dbReference type="Pfam" id="PF17853">
    <property type="entry name" value="GGDEF_2"/>
    <property type="match status" value="1"/>
</dbReference>
<dbReference type="Gene3D" id="1.10.10.2840">
    <property type="entry name" value="PucR C-terminal helix-turn-helix domain"/>
    <property type="match status" value="1"/>
</dbReference>
<dbReference type="SUPFAM" id="SSF55781">
    <property type="entry name" value="GAF domain-like"/>
    <property type="match status" value="1"/>
</dbReference>
<keyword evidence="5" id="KW-1185">Reference proteome</keyword>
<dbReference type="PANTHER" id="PTHR33744:SF17">
    <property type="entry name" value="CONSERVED PROTEIN"/>
    <property type="match status" value="1"/>
</dbReference>
<dbReference type="InterPro" id="IPR025736">
    <property type="entry name" value="PucR_C-HTH_dom"/>
</dbReference>
<dbReference type="EMBL" id="JACGZW010000008">
    <property type="protein sequence ID" value="MBB1156297.1"/>
    <property type="molecule type" value="Genomic_DNA"/>
</dbReference>
<dbReference type="InterPro" id="IPR042070">
    <property type="entry name" value="PucR_C-HTH_sf"/>
</dbReference>
<dbReference type="RefSeq" id="WP_182893245.1">
    <property type="nucleotide sequence ID" value="NZ_JACGZW010000008.1"/>
</dbReference>
<sequence length="420" mass="46199">MADELQEVVDTLAERLQRSVAIDDPQIRLLAASRHFGDEDTTRVFSVLNRSLDPRLCEQILAKGIVQWTSPGLVAVPNEGTLPRLCVPIRCAGLLLGYLWLIDPDATLTEHDKESAREAAERAGVVLYRDLIVHERTRARHEAILWELVATDPAIRSQAVEDLRAEQLFPATAMHFQVLGVQHRGAESPQTVAMEAALEDAQDTIAQYCGAQGSALVAANKSRAWLVIAQPRPLSRRETETVCDRLTARFDQLTHHDGQLVLGIGGPVARIEDIIESYRQAFLAVRAAQLVPSVGPIARWDELGPYALLMKMPAEDLLAAAQVPALAVLEREDGQRGLVTTLEAFLDNAGDVARTAGELKVHRATLYHRLKRIEAITECDLNRGEDRLTLHLGLKLRTLAAAYRNQTAPETSSAALRSVS</sequence>
<comment type="caution">
    <text evidence="4">The sequence shown here is derived from an EMBL/GenBank/DDBJ whole genome shotgun (WGS) entry which is preliminary data.</text>
</comment>
<dbReference type="Proteomes" id="UP000526734">
    <property type="component" value="Unassembled WGS sequence"/>
</dbReference>
<feature type="domain" description="PucR C-terminal helix-turn-helix" evidence="2">
    <location>
        <begin position="338"/>
        <end position="396"/>
    </location>
</feature>
<evidence type="ECO:0000259" key="2">
    <source>
        <dbReference type="Pfam" id="PF13556"/>
    </source>
</evidence>
<accession>A0A7W3ZCT7</accession>